<dbReference type="RefSeq" id="XP_039238264.1">
    <property type="nucleotide sequence ID" value="XM_039382330.1"/>
</dbReference>
<dbReference type="GO" id="GO:0005886">
    <property type="term" value="C:plasma membrane"/>
    <property type="evidence" value="ECO:0007669"/>
    <property type="project" value="UniProtKB-SubCell"/>
</dbReference>
<feature type="domain" description="Ig-like" evidence="16">
    <location>
        <begin position="42"/>
        <end position="138"/>
    </location>
</feature>
<dbReference type="Gene3D" id="2.60.40.10">
    <property type="entry name" value="Immunoglobulins"/>
    <property type="match status" value="9"/>
</dbReference>
<feature type="domain" description="Fibronectin type-III" evidence="17">
    <location>
        <begin position="745"/>
        <end position="838"/>
    </location>
</feature>
<evidence type="ECO:0000256" key="8">
    <source>
        <dbReference type="ARBA" id="ARBA00022989"/>
    </source>
</evidence>
<protein>
    <submittedName>
        <fullName evidence="19">Neurofascin isoform X24</fullName>
    </submittedName>
</protein>
<keyword evidence="10" id="KW-1015">Disulfide bond</keyword>
<dbReference type="Pfam" id="PF00041">
    <property type="entry name" value="fn3"/>
    <property type="match status" value="2"/>
</dbReference>
<dbReference type="SUPFAM" id="SSF48726">
    <property type="entry name" value="Immunoglobulin"/>
    <property type="match status" value="6"/>
</dbReference>
<dbReference type="FunFam" id="2.60.40.10:FF:000448">
    <property type="entry name" value="Neuronal cell adhesion molecule"/>
    <property type="match status" value="1"/>
</dbReference>
<dbReference type="FunFam" id="2.60.40.10:FF:000038">
    <property type="entry name" value="Neuronal cell adhesion molecule"/>
    <property type="match status" value="1"/>
</dbReference>
<proteinExistence type="inferred from homology"/>
<dbReference type="InterPro" id="IPR013783">
    <property type="entry name" value="Ig-like_fold"/>
</dbReference>
<dbReference type="FunFam" id="2.60.40.10:FF:000114">
    <property type="entry name" value="Neuronal cell adhesion molecule"/>
    <property type="match status" value="1"/>
</dbReference>
<sequence length="1081" mass="121076">MVMPGHRLPCAGIVLALCLQHLGSTIEVPLDPSIQSELPQPPTITKQSVKDYIVDPRDNIFIECEAKGNPVPTFSWTRNGKFFNVAKDPKVSMRRRSGTLVIDFHSGGRPEDYEGEYQCFARNDYGTALSSKIHLQVSKSPLWPKEKVDVIEVDEGAPLSLQCNPPPGLPPPVIFWMSSSMEPIQQDKRVSQGQNGDLYFSNVILQDALTDYSCNARFHFTHTIQQKNPFTLKVKTKKPHNETSLRNHTAMYSARGITETTPSFMYPYGTTSSQMVLRGVDLLLECIASGVPAPDIMWYKKGGELPVGKTKLENFNKALRISNVSEEDSGEYFCLASNKMGSIRHTISVRVKAAPYWLDEPENLILAPGEDGRLVCRANGNPKPSIQWLVNGEPIEASAHNPSREVAGDTIVFRDTQIGSSAVYQCNASNEHGYLLANAFVSVLDVPPRILAPRNQLIRVIQNNRTRLDCPFFGSPIPTLRWFKNGQGNTLDGGNYKAHENGSLEMFMARKEDQGIYTCVATNILGKAEAQVRLEVKDPTRIVRGPEDQVVKRGSMPRLHCRVKHDPTLRLTVTWLKDDAPLYLGSRMKKEDDGLTIFGVAERDQGDYTCVASTELDKDSAKAYLTVLAVPANRVRELPKARPDQPRDLELTDLAERSVRLTWIPGDDNNSPITDYIVQFEEDRFQPGMWHNHSRYPGSVNSAVLSLAPYVNYQFRVIAVNDVGSSVPSVPSERYQTNGARPEINPTGVQGAGTQKNNMEITWTPLNATQAYGPNLRYIVRWRRRDPRGSWSNETVKGPRHVVWNTPIYVPYEIKVQAENDFGRAPEPDTYIGYSGEDLPSSPRYLRIRQPNLEIINLEWDHPEHPNGVLTGYSLRYQPFNGTKTGRTVVENFSPNQTRFTLQRTDPISRYRFVLRARTQVGEGEPVVEESPALLDEAYTKNQVDIATQGWFIGLMCAIALLVLILLIVCFIKRSRGGKYPVRDNKDEHLNPEDKNVEDGSFDYSDEDNKPLPNSQTSLDGTIKQQESDDSLVDYGEGGEGQFNEDGSFIGQYTVKKDKEETEGNESSEATSPVNAIYSLA</sequence>
<evidence type="ECO:0000256" key="14">
    <source>
        <dbReference type="SAM" id="Phobius"/>
    </source>
</evidence>
<evidence type="ECO:0000256" key="9">
    <source>
        <dbReference type="ARBA" id="ARBA00023136"/>
    </source>
</evidence>
<feature type="compositionally biased region" description="Basic and acidic residues" evidence="13">
    <location>
        <begin position="981"/>
        <end position="998"/>
    </location>
</feature>
<feature type="compositionally biased region" description="Polar residues" evidence="13">
    <location>
        <begin position="728"/>
        <end position="739"/>
    </location>
</feature>
<feature type="region of interest" description="Disordered" evidence="13">
    <location>
        <begin position="981"/>
        <end position="1081"/>
    </location>
</feature>
<dbReference type="CDD" id="cd00063">
    <property type="entry name" value="FN3"/>
    <property type="match status" value="3"/>
</dbReference>
<dbReference type="FunFam" id="2.60.40.10:FF:000078">
    <property type="entry name" value="Neuronal cell adhesion molecule"/>
    <property type="match status" value="1"/>
</dbReference>
<evidence type="ECO:0000256" key="7">
    <source>
        <dbReference type="ARBA" id="ARBA00022889"/>
    </source>
</evidence>
<dbReference type="InterPro" id="IPR036116">
    <property type="entry name" value="FN3_sf"/>
</dbReference>
<evidence type="ECO:0000256" key="12">
    <source>
        <dbReference type="ARBA" id="ARBA00023319"/>
    </source>
</evidence>
<feature type="domain" description="Ig-like" evidence="16">
    <location>
        <begin position="262"/>
        <end position="350"/>
    </location>
</feature>
<dbReference type="SMART" id="SM00060">
    <property type="entry name" value="FN3"/>
    <property type="match status" value="3"/>
</dbReference>
<evidence type="ECO:0000313" key="18">
    <source>
        <dbReference type="Proteomes" id="UP000504627"/>
    </source>
</evidence>
<dbReference type="FunFam" id="2.60.40.10:FF:000057">
    <property type="entry name" value="neural cell adhesion molecule L1"/>
    <property type="match status" value="1"/>
</dbReference>
<reference evidence="19" key="1">
    <citation type="submission" date="2025-08" db="UniProtKB">
        <authorList>
            <consortium name="RefSeq"/>
        </authorList>
    </citation>
    <scope>IDENTIFICATION</scope>
    <source>
        <tissue evidence="19">Muscle</tissue>
    </source>
</reference>
<evidence type="ECO:0000256" key="15">
    <source>
        <dbReference type="SAM" id="SignalP"/>
    </source>
</evidence>
<dbReference type="PANTHER" id="PTHR44170">
    <property type="entry name" value="PROTEIN SIDEKICK"/>
    <property type="match status" value="1"/>
</dbReference>
<keyword evidence="5 15" id="KW-0732">Signal</keyword>
<dbReference type="InterPro" id="IPR013098">
    <property type="entry name" value="Ig_I-set"/>
</dbReference>
<keyword evidence="18" id="KW-1185">Reference proteome</keyword>
<evidence type="ECO:0000256" key="13">
    <source>
        <dbReference type="SAM" id="MobiDB-lite"/>
    </source>
</evidence>
<dbReference type="InterPro" id="IPR003599">
    <property type="entry name" value="Ig_sub"/>
</dbReference>
<evidence type="ECO:0000259" key="16">
    <source>
        <dbReference type="PROSITE" id="PS50835"/>
    </source>
</evidence>
<dbReference type="CDD" id="cd05875">
    <property type="entry name" value="IgI_hNeurofascin_like"/>
    <property type="match status" value="1"/>
</dbReference>
<dbReference type="FunFam" id="2.60.40.10:FF:000512">
    <property type="entry name" value="neurofascin isoform X1"/>
    <property type="match status" value="1"/>
</dbReference>
<dbReference type="Pfam" id="PF13927">
    <property type="entry name" value="Ig_3"/>
    <property type="match status" value="1"/>
</dbReference>
<evidence type="ECO:0000256" key="11">
    <source>
        <dbReference type="ARBA" id="ARBA00023180"/>
    </source>
</evidence>
<keyword evidence="12" id="KW-0393">Immunoglobulin domain</keyword>
<dbReference type="FunFam" id="2.60.40.10:FF:000574">
    <property type="entry name" value="neurofascin isoform X1"/>
    <property type="match status" value="1"/>
</dbReference>
<dbReference type="PROSITE" id="PS50835">
    <property type="entry name" value="IG_LIKE"/>
    <property type="match status" value="6"/>
</dbReference>
<dbReference type="Pfam" id="PF13882">
    <property type="entry name" value="Bravo_FIGEY"/>
    <property type="match status" value="1"/>
</dbReference>
<feature type="region of interest" description="Disordered" evidence="13">
    <location>
        <begin position="728"/>
        <end position="750"/>
    </location>
</feature>
<dbReference type="SMART" id="SM00409">
    <property type="entry name" value="IG"/>
    <property type="match status" value="6"/>
</dbReference>
<evidence type="ECO:0000256" key="3">
    <source>
        <dbReference type="ARBA" id="ARBA00022475"/>
    </source>
</evidence>
<dbReference type="GO" id="GO:0007420">
    <property type="term" value="P:brain development"/>
    <property type="evidence" value="ECO:0007669"/>
    <property type="project" value="TreeGrafter"/>
</dbReference>
<dbReference type="GO" id="GO:0030424">
    <property type="term" value="C:axon"/>
    <property type="evidence" value="ECO:0007669"/>
    <property type="project" value="TreeGrafter"/>
</dbReference>
<dbReference type="FunFam" id="2.60.40.10:FF:000005">
    <property type="entry name" value="Neuronal cell adhesion molecule"/>
    <property type="match status" value="1"/>
</dbReference>
<dbReference type="PANTHER" id="PTHR44170:SF12">
    <property type="entry name" value="NEUROFASCIN"/>
    <property type="match status" value="1"/>
</dbReference>
<keyword evidence="8 14" id="KW-1133">Transmembrane helix</keyword>
<dbReference type="Pfam" id="PF07679">
    <property type="entry name" value="I-set"/>
    <property type="match status" value="4"/>
</dbReference>
<dbReference type="InterPro" id="IPR003598">
    <property type="entry name" value="Ig_sub2"/>
</dbReference>
<comment type="similarity">
    <text evidence="2">Belongs to the immunoglobulin superfamily. L1/neurofascin/NgCAM family.</text>
</comment>
<keyword evidence="3" id="KW-1003">Cell membrane</keyword>
<feature type="chain" id="PRO_5030521341" evidence="15">
    <location>
        <begin position="26"/>
        <end position="1081"/>
    </location>
</feature>
<feature type="domain" description="Fibronectin type-III" evidence="17">
    <location>
        <begin position="842"/>
        <end position="938"/>
    </location>
</feature>
<dbReference type="Proteomes" id="UP000504627">
    <property type="component" value="Unplaced"/>
</dbReference>
<dbReference type="PROSITE" id="PS50853">
    <property type="entry name" value="FN3"/>
    <property type="match status" value="3"/>
</dbReference>
<evidence type="ECO:0000313" key="19">
    <source>
        <dbReference type="RefSeq" id="XP_039238264.1"/>
    </source>
</evidence>
<accession>A0A7R5KP86</accession>
<dbReference type="InterPro" id="IPR003961">
    <property type="entry name" value="FN3_dom"/>
</dbReference>
<keyword evidence="4 14" id="KW-0812">Transmembrane</keyword>
<name>A0A7R5KP86_9PASS</name>
<evidence type="ECO:0000256" key="6">
    <source>
        <dbReference type="ARBA" id="ARBA00022737"/>
    </source>
</evidence>
<evidence type="ECO:0000256" key="4">
    <source>
        <dbReference type="ARBA" id="ARBA00022692"/>
    </source>
</evidence>
<dbReference type="AlphaFoldDB" id="A0A7R5KP86"/>
<evidence type="ECO:0000256" key="2">
    <source>
        <dbReference type="ARBA" id="ARBA00008588"/>
    </source>
</evidence>
<evidence type="ECO:0000256" key="5">
    <source>
        <dbReference type="ARBA" id="ARBA00022729"/>
    </source>
</evidence>
<dbReference type="GO" id="GO:0098632">
    <property type="term" value="F:cell-cell adhesion mediator activity"/>
    <property type="evidence" value="ECO:0007669"/>
    <property type="project" value="TreeGrafter"/>
</dbReference>
<feature type="domain" description="Ig-like" evidence="16">
    <location>
        <begin position="144"/>
        <end position="231"/>
    </location>
</feature>
<evidence type="ECO:0000259" key="17">
    <source>
        <dbReference type="PROSITE" id="PS50853"/>
    </source>
</evidence>
<dbReference type="CDD" id="cd05731">
    <property type="entry name" value="Ig3_L1-CAM_like"/>
    <property type="match status" value="1"/>
</dbReference>
<dbReference type="InterPro" id="IPR026966">
    <property type="entry name" value="Neurofascin/L1/NrCAM_C"/>
</dbReference>
<feature type="domain" description="Fibronectin type-III" evidence="17">
    <location>
        <begin position="645"/>
        <end position="740"/>
    </location>
</feature>
<dbReference type="FunFam" id="2.60.40.10:FF:000347">
    <property type="entry name" value="Neuronal cell adhesion molecule"/>
    <property type="match status" value="1"/>
</dbReference>
<feature type="signal peptide" evidence="15">
    <location>
        <begin position="1"/>
        <end position="25"/>
    </location>
</feature>
<feature type="compositionally biased region" description="Polar residues" evidence="13">
    <location>
        <begin position="1012"/>
        <end position="1025"/>
    </location>
</feature>
<keyword evidence="6" id="KW-0677">Repeat</keyword>
<dbReference type="InterPro" id="IPR036179">
    <property type="entry name" value="Ig-like_dom_sf"/>
</dbReference>
<evidence type="ECO:0000256" key="10">
    <source>
        <dbReference type="ARBA" id="ARBA00023157"/>
    </source>
</evidence>
<keyword evidence="7" id="KW-0130">Cell adhesion</keyword>
<dbReference type="GO" id="GO:0007411">
    <property type="term" value="P:axon guidance"/>
    <property type="evidence" value="ECO:0007669"/>
    <property type="project" value="TreeGrafter"/>
</dbReference>
<keyword evidence="11" id="KW-0325">Glycoprotein</keyword>
<gene>
    <name evidence="19" type="primary">NFASC</name>
</gene>
<keyword evidence="9 14" id="KW-0472">Membrane</keyword>
<dbReference type="CTD" id="23114"/>
<feature type="domain" description="Ig-like" evidence="16">
    <location>
        <begin position="448"/>
        <end position="537"/>
    </location>
</feature>
<feature type="domain" description="Ig-like" evidence="16">
    <location>
        <begin position="539"/>
        <end position="626"/>
    </location>
</feature>
<dbReference type="SUPFAM" id="SSF49265">
    <property type="entry name" value="Fibronectin type III"/>
    <property type="match status" value="2"/>
</dbReference>
<comment type="subcellular location">
    <subcellularLocation>
        <location evidence="1">Cell membrane</location>
        <topology evidence="1">Single-pass type I membrane protein</topology>
    </subcellularLocation>
</comment>
<dbReference type="InterPro" id="IPR026965">
    <property type="entry name" value="NFASC_Ig-like"/>
</dbReference>
<dbReference type="GeneID" id="114001638"/>
<organism evidence="18 19">
    <name type="scientific">Pipra filicauda</name>
    <name type="common">Wire-tailed manakin</name>
    <dbReference type="NCBI Taxonomy" id="649802"/>
    <lineage>
        <taxon>Eukaryota</taxon>
        <taxon>Metazoa</taxon>
        <taxon>Chordata</taxon>
        <taxon>Craniata</taxon>
        <taxon>Vertebrata</taxon>
        <taxon>Euteleostomi</taxon>
        <taxon>Archelosauria</taxon>
        <taxon>Archosauria</taxon>
        <taxon>Dinosauria</taxon>
        <taxon>Saurischia</taxon>
        <taxon>Theropoda</taxon>
        <taxon>Coelurosauria</taxon>
        <taxon>Aves</taxon>
        <taxon>Neognathae</taxon>
        <taxon>Neoaves</taxon>
        <taxon>Telluraves</taxon>
        <taxon>Australaves</taxon>
        <taxon>Passeriformes</taxon>
        <taxon>Pipridae</taxon>
        <taxon>Pipra</taxon>
    </lineage>
</organism>
<dbReference type="InterPro" id="IPR007110">
    <property type="entry name" value="Ig-like_dom"/>
</dbReference>
<dbReference type="SMART" id="SM00408">
    <property type="entry name" value="IGc2"/>
    <property type="match status" value="6"/>
</dbReference>
<evidence type="ECO:0000256" key="1">
    <source>
        <dbReference type="ARBA" id="ARBA00004251"/>
    </source>
</evidence>
<feature type="transmembrane region" description="Helical" evidence="14">
    <location>
        <begin position="951"/>
        <end position="972"/>
    </location>
</feature>
<feature type="domain" description="Ig-like" evidence="16">
    <location>
        <begin position="355"/>
        <end position="442"/>
    </location>
</feature>